<organism evidence="3 4">
    <name type="scientific">Clostridium cellulovorans (strain ATCC 35296 / DSM 3052 / OCM 3 / 743B)</name>
    <dbReference type="NCBI Taxonomy" id="573061"/>
    <lineage>
        <taxon>Bacteria</taxon>
        <taxon>Bacillati</taxon>
        <taxon>Bacillota</taxon>
        <taxon>Clostridia</taxon>
        <taxon>Eubacteriales</taxon>
        <taxon>Clostridiaceae</taxon>
        <taxon>Clostridium</taxon>
    </lineage>
</organism>
<reference evidence="3 4" key="1">
    <citation type="submission" date="2010-08" db="EMBL/GenBank/DDBJ databases">
        <title>Complete sequence of Clostridium cellulovorans 743B.</title>
        <authorList>
            <consortium name="US DOE Joint Genome Institute"/>
            <person name="Lucas S."/>
            <person name="Copeland A."/>
            <person name="Lapidus A."/>
            <person name="Cheng J.-F."/>
            <person name="Bruce D."/>
            <person name="Goodwin L."/>
            <person name="Pitluck S."/>
            <person name="Chertkov O."/>
            <person name="Detter J.C."/>
            <person name="Han C."/>
            <person name="Tapia R."/>
            <person name="Land M."/>
            <person name="Hauser L."/>
            <person name="Chang Y.-J."/>
            <person name="Jeffries C."/>
            <person name="Kyrpides N."/>
            <person name="Ivanova N."/>
            <person name="Mikhailova N."/>
            <person name="Hemme C.L."/>
            <person name="Woyke T."/>
        </authorList>
    </citation>
    <scope>NUCLEOTIDE SEQUENCE [LARGE SCALE GENOMIC DNA]</scope>
    <source>
        <strain evidence="4">ATCC 35296 / DSM 3052 / OCM 3 / 743B</strain>
    </source>
</reference>
<feature type="signal peptide" evidence="1">
    <location>
        <begin position="1"/>
        <end position="26"/>
    </location>
</feature>
<dbReference type="Proteomes" id="UP000002730">
    <property type="component" value="Chromosome"/>
</dbReference>
<dbReference type="EMBL" id="CP002160">
    <property type="protein sequence ID" value="ADL50418.1"/>
    <property type="molecule type" value="Genomic_DNA"/>
</dbReference>
<dbReference type="PANTHER" id="PTHR40032">
    <property type="entry name" value="EXPORTED PROTEIN-RELATED"/>
    <property type="match status" value="1"/>
</dbReference>
<dbReference type="InterPro" id="IPR024301">
    <property type="entry name" value="Amidase_6"/>
</dbReference>
<feature type="chain" id="PRO_5039710965" description="Putative amidase domain-containing protein" evidence="1">
    <location>
        <begin position="27"/>
        <end position="419"/>
    </location>
</feature>
<accession>D9SRQ1</accession>
<feature type="domain" description="Putative amidase" evidence="2">
    <location>
        <begin position="236"/>
        <end position="408"/>
    </location>
</feature>
<evidence type="ECO:0000313" key="3">
    <source>
        <dbReference type="EMBL" id="ADL50418.1"/>
    </source>
</evidence>
<protein>
    <recommendedName>
        <fullName evidence="2">Putative amidase domain-containing protein</fullName>
    </recommendedName>
</protein>
<dbReference type="KEGG" id="ccb:Clocel_0647"/>
<dbReference type="eggNOG" id="ENOG502Z7JI">
    <property type="taxonomic scope" value="Bacteria"/>
</dbReference>
<sequence>MKRKIKKTLMIWIMVFVTFTTCSVQGVTSKGKDTPEQIVDKYFSSRMRAIVTQKVEDMDVFFSKKYPYSQKNLLFNHCYILRDYIINFAEGDYIIERVEPMLIIMENEKNKEHCCIRATLLCNLYWNAGNPLGESVASQLLENHQINLTYEEDGWKIERDIFCTEAGSSLKAEEEDLEILIQKDNEFRVRAATAIEKAKESAPARIKIIEDKDVDMNNAALTSTNNKTPEDKNKIYNRALAYNYAITYALVPNRAFRNMEVTFDTGDATNFVSQCIKAGGALCAYNEALPWYYESKNTHSTLDDTWSWHWSTPRGLFYILDGNYKKNIFGPKAKIKVIKGDNSFDKSMTSDIMLGDVIQYAKGENADSIYHSSIVTGFLYNSGKGWYEPLVSQHSSNLLNVPWKKGAYKTYFISLTEIN</sequence>
<dbReference type="STRING" id="573061.Clocel_0647"/>
<dbReference type="PANTHER" id="PTHR40032:SF1">
    <property type="entry name" value="EXPORTED PROTEIN"/>
    <property type="match status" value="1"/>
</dbReference>
<evidence type="ECO:0000256" key="1">
    <source>
        <dbReference type="SAM" id="SignalP"/>
    </source>
</evidence>
<dbReference type="OrthoDB" id="9812429at2"/>
<dbReference type="HOGENOM" id="CLU_655071_0_0_9"/>
<evidence type="ECO:0000259" key="2">
    <source>
        <dbReference type="Pfam" id="PF12671"/>
    </source>
</evidence>
<dbReference type="RefSeq" id="WP_010074802.1">
    <property type="nucleotide sequence ID" value="NC_014393.1"/>
</dbReference>
<dbReference type="Pfam" id="PF12671">
    <property type="entry name" value="Amidase_6"/>
    <property type="match status" value="1"/>
</dbReference>
<evidence type="ECO:0000313" key="4">
    <source>
        <dbReference type="Proteomes" id="UP000002730"/>
    </source>
</evidence>
<keyword evidence="4" id="KW-1185">Reference proteome</keyword>
<proteinExistence type="predicted"/>
<keyword evidence="1" id="KW-0732">Signal</keyword>
<dbReference type="AlphaFoldDB" id="D9SRQ1"/>
<name>D9SRQ1_CLOC7</name>
<gene>
    <name evidence="3" type="ordered locus">Clocel_0647</name>
</gene>